<dbReference type="Gene3D" id="3.10.105.10">
    <property type="entry name" value="Dipeptide-binding Protein, Domain 3"/>
    <property type="match status" value="1"/>
</dbReference>
<dbReference type="CDD" id="cd08502">
    <property type="entry name" value="PBP2_NikA_DppA_OppA_like_16"/>
    <property type="match status" value="1"/>
</dbReference>
<evidence type="ECO:0000256" key="2">
    <source>
        <dbReference type="SAM" id="MobiDB-lite"/>
    </source>
</evidence>
<name>A0ABW2NCX1_9BACL</name>
<feature type="chain" id="PRO_5046281854" evidence="3">
    <location>
        <begin position="21"/>
        <end position="525"/>
    </location>
</feature>
<keyword evidence="1 3" id="KW-0732">Signal</keyword>
<evidence type="ECO:0000313" key="5">
    <source>
        <dbReference type="EMBL" id="MFC7364254.1"/>
    </source>
</evidence>
<accession>A0ABW2NCX1</accession>
<feature type="signal peptide" evidence="3">
    <location>
        <begin position="1"/>
        <end position="20"/>
    </location>
</feature>
<sequence>MKVKTKVGGLLLLMMVLILAACNGNSEPEAEGSEQGSGGEVKTGGTLEVAYPTQPQTLDPHGTTAEATRDAAKVIYEGLVTINENYEVIPQLADSFEVSDDNKNVTFKLREGVLFHNGKEMTSADVIASMQKWAKSKPELGEHEWVAADDYTVELKLSQPSSLIMYFLADVGNLAAIMPKEVAESAEATGAKEYIGTGPFQFVEWKQDEVIQFKKFEDYVPDEDATDGLGGKKEAFVDAINWRFVPDASTRVNGLMSGQYHFAHMLSYDSIPQVESNPQVEVDVWPYGIEGLVFNKKEGLFTDVKARQAVNSALDMEVIMSSAFTGEDYYNLDPSLFLESQTDWYTDAGKENYNQKDVDKAKQLLEEAGYNGEEIIILTSRDYEHHYNAAVATQQQLEEIGMNVKLDVYDWPTLLERRNDPGAYHMFYTGFSTTFTPHQFVFLDSGTAWPGWTNNAEIDRLLDEINVAASQDEAKELYAQLQQVMWEDLPVINTGTNSRVSGYSKDLKGYTNLSGPNFWNVSINQ</sequence>
<dbReference type="Gene3D" id="3.90.76.10">
    <property type="entry name" value="Dipeptide-binding Protein, Domain 1"/>
    <property type="match status" value="1"/>
</dbReference>
<dbReference type="SUPFAM" id="SSF53850">
    <property type="entry name" value="Periplasmic binding protein-like II"/>
    <property type="match status" value="1"/>
</dbReference>
<dbReference type="Pfam" id="PF00496">
    <property type="entry name" value="SBP_bac_5"/>
    <property type="match status" value="1"/>
</dbReference>
<dbReference type="Proteomes" id="UP001596483">
    <property type="component" value="Unassembled WGS sequence"/>
</dbReference>
<gene>
    <name evidence="5" type="ORF">ACFQQH_03640</name>
</gene>
<reference evidence="6" key="1">
    <citation type="journal article" date="2019" name="Int. J. Syst. Evol. Microbiol.">
        <title>The Global Catalogue of Microorganisms (GCM) 10K type strain sequencing project: providing services to taxonomists for standard genome sequencing and annotation.</title>
        <authorList>
            <consortium name="The Broad Institute Genomics Platform"/>
            <consortium name="The Broad Institute Genome Sequencing Center for Infectious Disease"/>
            <person name="Wu L."/>
            <person name="Ma J."/>
        </authorList>
    </citation>
    <scope>NUCLEOTIDE SEQUENCE [LARGE SCALE GENOMIC DNA]</scope>
    <source>
        <strain evidence="6">JCM 4738</strain>
    </source>
</reference>
<dbReference type="PIRSF" id="PIRSF002741">
    <property type="entry name" value="MppA"/>
    <property type="match status" value="1"/>
</dbReference>
<feature type="domain" description="Solute-binding protein family 5" evidence="4">
    <location>
        <begin position="87"/>
        <end position="442"/>
    </location>
</feature>
<dbReference type="PROSITE" id="PS51257">
    <property type="entry name" value="PROKAR_LIPOPROTEIN"/>
    <property type="match status" value="1"/>
</dbReference>
<dbReference type="PANTHER" id="PTHR30290:SF38">
    <property type="entry name" value="D,D-DIPEPTIDE-BINDING PERIPLASMIC PROTEIN DDPA-RELATED"/>
    <property type="match status" value="1"/>
</dbReference>
<comment type="caution">
    <text evidence="5">The sequence shown here is derived from an EMBL/GenBank/DDBJ whole genome shotgun (WGS) entry which is preliminary data.</text>
</comment>
<proteinExistence type="predicted"/>
<dbReference type="EMBL" id="JBHTCT010000007">
    <property type="protein sequence ID" value="MFC7364254.1"/>
    <property type="molecule type" value="Genomic_DNA"/>
</dbReference>
<feature type="region of interest" description="Disordered" evidence="2">
    <location>
        <begin position="26"/>
        <end position="45"/>
    </location>
</feature>
<evidence type="ECO:0000256" key="1">
    <source>
        <dbReference type="ARBA" id="ARBA00022729"/>
    </source>
</evidence>
<dbReference type="InterPro" id="IPR039424">
    <property type="entry name" value="SBP_5"/>
</dbReference>
<dbReference type="InterPro" id="IPR030678">
    <property type="entry name" value="Peptide/Ni-bd"/>
</dbReference>
<protein>
    <submittedName>
        <fullName evidence="5">ABC transporter substrate-binding protein</fullName>
    </submittedName>
</protein>
<dbReference type="Gene3D" id="3.40.190.10">
    <property type="entry name" value="Periplasmic binding protein-like II"/>
    <property type="match status" value="1"/>
</dbReference>
<evidence type="ECO:0000259" key="4">
    <source>
        <dbReference type="Pfam" id="PF00496"/>
    </source>
</evidence>
<organism evidence="5 6">
    <name type="scientific">Bhargavaea changchunensis</name>
    <dbReference type="NCBI Taxonomy" id="2134037"/>
    <lineage>
        <taxon>Bacteria</taxon>
        <taxon>Bacillati</taxon>
        <taxon>Bacillota</taxon>
        <taxon>Bacilli</taxon>
        <taxon>Bacillales</taxon>
        <taxon>Caryophanaceae</taxon>
        <taxon>Bhargavaea</taxon>
    </lineage>
</organism>
<dbReference type="InterPro" id="IPR000914">
    <property type="entry name" value="SBP_5_dom"/>
</dbReference>
<dbReference type="PANTHER" id="PTHR30290">
    <property type="entry name" value="PERIPLASMIC BINDING COMPONENT OF ABC TRANSPORTER"/>
    <property type="match status" value="1"/>
</dbReference>
<evidence type="ECO:0000256" key="3">
    <source>
        <dbReference type="SAM" id="SignalP"/>
    </source>
</evidence>
<evidence type="ECO:0000313" key="6">
    <source>
        <dbReference type="Proteomes" id="UP001596483"/>
    </source>
</evidence>
<keyword evidence="6" id="KW-1185">Reference proteome</keyword>
<dbReference type="RefSeq" id="WP_232524073.1">
    <property type="nucleotide sequence ID" value="NZ_JBHTCT010000007.1"/>
</dbReference>